<name>A0ABS4TXQ8_9PSEU</name>
<comment type="caution">
    <text evidence="1">The sequence shown here is derived from an EMBL/GenBank/DDBJ whole genome shotgun (WGS) entry which is preliminary data.</text>
</comment>
<sequence length="222" mass="25459">MLRLIPMSDRDKDIEILALRHQIEVLQRQFGGTRARFSPADRALLAALLHRLPRQTLHRLRLLVRPDTILRWHRDLLRRRHAKASRPKRPGLPRTVRSIRVLVLRLAKENPCWGYRRIHGELALLSISIAPSTVWEILKTAGVDPAPHRVTVTWADFLRSQAKAILAMDFIETVTLTGARQYILAAIHHAGRRVHILGTTAHPTHAWVTQAIRNLLMDLETP</sequence>
<dbReference type="Proteomes" id="UP001519332">
    <property type="component" value="Unassembled WGS sequence"/>
</dbReference>
<reference evidence="1 2" key="1">
    <citation type="submission" date="2021-03" db="EMBL/GenBank/DDBJ databases">
        <title>Sequencing the genomes of 1000 actinobacteria strains.</title>
        <authorList>
            <person name="Klenk H.-P."/>
        </authorList>
    </citation>
    <scope>NUCLEOTIDE SEQUENCE [LARGE SCALE GENOMIC DNA]</scope>
    <source>
        <strain evidence="1 2">DSM 46670</strain>
    </source>
</reference>
<protein>
    <submittedName>
        <fullName evidence="1">Transposase</fullName>
    </submittedName>
</protein>
<dbReference type="EMBL" id="JAGINW010000001">
    <property type="protein sequence ID" value="MBP2329158.1"/>
    <property type="molecule type" value="Genomic_DNA"/>
</dbReference>
<accession>A0ABS4TXQ8</accession>
<keyword evidence="2" id="KW-1185">Reference proteome</keyword>
<evidence type="ECO:0000313" key="1">
    <source>
        <dbReference type="EMBL" id="MBP2329158.1"/>
    </source>
</evidence>
<dbReference type="RefSeq" id="WP_245378695.1">
    <property type="nucleotide sequence ID" value="NZ_JAGINW010000001.1"/>
</dbReference>
<organism evidence="1 2">
    <name type="scientific">Kibdelosporangium banguiense</name>
    <dbReference type="NCBI Taxonomy" id="1365924"/>
    <lineage>
        <taxon>Bacteria</taxon>
        <taxon>Bacillati</taxon>
        <taxon>Actinomycetota</taxon>
        <taxon>Actinomycetes</taxon>
        <taxon>Pseudonocardiales</taxon>
        <taxon>Pseudonocardiaceae</taxon>
        <taxon>Kibdelosporangium</taxon>
    </lineage>
</organism>
<evidence type="ECO:0000313" key="2">
    <source>
        <dbReference type="Proteomes" id="UP001519332"/>
    </source>
</evidence>
<gene>
    <name evidence="1" type="ORF">JOF56_009543</name>
</gene>
<proteinExistence type="predicted"/>